<dbReference type="InterPro" id="IPR031166">
    <property type="entry name" value="G_ENGA"/>
</dbReference>
<dbReference type="CDD" id="cd01894">
    <property type="entry name" value="EngA1"/>
    <property type="match status" value="1"/>
</dbReference>
<evidence type="ECO:0000259" key="12">
    <source>
        <dbReference type="PROSITE" id="PS51712"/>
    </source>
</evidence>
<dbReference type="Gene3D" id="3.40.50.300">
    <property type="entry name" value="P-loop containing nucleotide triphosphate hydrolases"/>
    <property type="match status" value="2"/>
</dbReference>
<feature type="binding site" evidence="9">
    <location>
        <begin position="120"/>
        <end position="123"/>
    </location>
    <ligand>
        <name>GTP</name>
        <dbReference type="ChEBI" id="CHEBI:37565"/>
        <label>1</label>
    </ligand>
</feature>
<sequence>MSKPVVAIVGRSNVGKSALFNRLVGQRKAIVEDIPGITRDRLYATASWRSREFTVIDTGGMAWPAEAPVQEQVRRQAERAVEEADVILLVVDARSGLLPDDRDVAEYLRASRRPVLIVANKVDHPQHTGAYEFYELGLGDVIPISALHGLGINDLLDQVVALLPEGEPDVVAEPAVQVAVVGRPNVGKSSLVNAILGEERVIVDPAPGTTRDAIDTPFVRGGQPFNLIDTAGLRRKARIDAPVERYSAARSLGAVERADVVVLVLDASGPPVEQDQEIARYTLEQGRALVLAVNKWDLVSSTPKPHDQALGAIRGAMRFVGYAALVCTSATQGWGIAVLMDRVVDAASAHSRRIPTGPLNRAIESAEQAHHPPADKAGRQVKIYYATQPQVKPPTIVLFVNDPGLITEDYRRYLEGRLREAFDFRGTPIRLVCRPRERTGAHR</sequence>
<name>A0A537LF32_9BACT</name>
<dbReference type="InterPro" id="IPR006073">
    <property type="entry name" value="GTP-bd"/>
</dbReference>
<dbReference type="PIRSF" id="PIRSF006485">
    <property type="entry name" value="GTP-binding_EngA"/>
    <property type="match status" value="1"/>
</dbReference>
<dbReference type="InterPro" id="IPR015946">
    <property type="entry name" value="KH_dom-like_a/b"/>
</dbReference>
<comment type="subunit">
    <text evidence="9">Associates with the 50S ribosomal subunit.</text>
</comment>
<dbReference type="NCBIfam" id="TIGR00231">
    <property type="entry name" value="small_GTP"/>
    <property type="match status" value="2"/>
</dbReference>
<evidence type="ECO:0000256" key="3">
    <source>
        <dbReference type="ARBA" id="ARBA00022517"/>
    </source>
</evidence>
<accession>A0A537LF32</accession>
<dbReference type="PANTHER" id="PTHR43834">
    <property type="entry name" value="GTPASE DER"/>
    <property type="match status" value="1"/>
</dbReference>
<dbReference type="FunFam" id="3.30.300.20:FF:000004">
    <property type="entry name" value="GTPase Der"/>
    <property type="match status" value="1"/>
</dbReference>
<evidence type="ECO:0000256" key="6">
    <source>
        <dbReference type="ARBA" id="ARBA00023134"/>
    </source>
</evidence>
<comment type="function">
    <text evidence="8 9 11">GTPase that plays an essential role in the late steps of ribosome biogenesis.</text>
</comment>
<evidence type="ECO:0000313" key="13">
    <source>
        <dbReference type="EMBL" id="TMJ06628.1"/>
    </source>
</evidence>
<dbReference type="Proteomes" id="UP000319353">
    <property type="component" value="Unassembled WGS sequence"/>
</dbReference>
<dbReference type="GO" id="GO:0042254">
    <property type="term" value="P:ribosome biogenesis"/>
    <property type="evidence" value="ECO:0007669"/>
    <property type="project" value="UniProtKB-KW"/>
</dbReference>
<comment type="similarity">
    <text evidence="1 9 10 11">Belongs to the TRAFAC class TrmE-Era-EngA-EngB-Septin-like GTPase superfamily. EngA (Der) GTPase family.</text>
</comment>
<dbReference type="CDD" id="cd01895">
    <property type="entry name" value="EngA2"/>
    <property type="match status" value="1"/>
</dbReference>
<evidence type="ECO:0000256" key="8">
    <source>
        <dbReference type="ARBA" id="ARBA00053470"/>
    </source>
</evidence>
<dbReference type="HAMAP" id="MF_00195">
    <property type="entry name" value="GTPase_Der"/>
    <property type="match status" value="1"/>
</dbReference>
<dbReference type="AlphaFoldDB" id="A0A537LF32"/>
<evidence type="ECO:0000256" key="7">
    <source>
        <dbReference type="ARBA" id="ARBA00032345"/>
    </source>
</evidence>
<keyword evidence="5 9" id="KW-0547">Nucleotide-binding</keyword>
<feature type="domain" description="EngA-type G" evidence="12">
    <location>
        <begin position="176"/>
        <end position="351"/>
    </location>
</feature>
<dbReference type="PRINTS" id="PR00326">
    <property type="entry name" value="GTP1OBG"/>
</dbReference>
<evidence type="ECO:0000256" key="11">
    <source>
        <dbReference type="RuleBase" id="RU004481"/>
    </source>
</evidence>
<dbReference type="Gene3D" id="3.30.300.20">
    <property type="match status" value="1"/>
</dbReference>
<evidence type="ECO:0000256" key="5">
    <source>
        <dbReference type="ARBA" id="ARBA00022741"/>
    </source>
</evidence>
<dbReference type="InterPro" id="IPR005225">
    <property type="entry name" value="Small_GTP-bd"/>
</dbReference>
<feature type="binding site" evidence="9">
    <location>
        <begin position="229"/>
        <end position="233"/>
    </location>
    <ligand>
        <name>GTP</name>
        <dbReference type="ChEBI" id="CHEBI:37565"/>
        <label>2</label>
    </ligand>
</feature>
<evidence type="ECO:0000256" key="2">
    <source>
        <dbReference type="ARBA" id="ARBA00020953"/>
    </source>
</evidence>
<dbReference type="GO" id="GO:0005525">
    <property type="term" value="F:GTP binding"/>
    <property type="evidence" value="ECO:0007669"/>
    <property type="project" value="UniProtKB-UniRule"/>
</dbReference>
<dbReference type="InterPro" id="IPR027417">
    <property type="entry name" value="P-loop_NTPase"/>
</dbReference>
<dbReference type="Pfam" id="PF01926">
    <property type="entry name" value="MMR_HSR1"/>
    <property type="match status" value="2"/>
</dbReference>
<dbReference type="Pfam" id="PF14714">
    <property type="entry name" value="KH_dom-like"/>
    <property type="match status" value="1"/>
</dbReference>
<organism evidence="13 14">
    <name type="scientific">Candidatus Segetimicrobium genomatis</name>
    <dbReference type="NCBI Taxonomy" id="2569760"/>
    <lineage>
        <taxon>Bacteria</taxon>
        <taxon>Bacillati</taxon>
        <taxon>Candidatus Sysuimicrobiota</taxon>
        <taxon>Candidatus Sysuimicrobiia</taxon>
        <taxon>Candidatus Sysuimicrobiales</taxon>
        <taxon>Candidatus Segetimicrobiaceae</taxon>
        <taxon>Candidatus Segetimicrobium</taxon>
    </lineage>
</organism>
<dbReference type="PANTHER" id="PTHR43834:SF6">
    <property type="entry name" value="GTPASE DER"/>
    <property type="match status" value="1"/>
</dbReference>
<reference evidence="13 14" key="1">
    <citation type="journal article" date="2019" name="Nat. Microbiol.">
        <title>Mediterranean grassland soil C-N compound turnover is dependent on rainfall and depth, and is mediated by genomically divergent microorganisms.</title>
        <authorList>
            <person name="Diamond S."/>
            <person name="Andeer P.F."/>
            <person name="Li Z."/>
            <person name="Crits-Christoph A."/>
            <person name="Burstein D."/>
            <person name="Anantharaman K."/>
            <person name="Lane K.R."/>
            <person name="Thomas B.C."/>
            <person name="Pan C."/>
            <person name="Northen T.R."/>
            <person name="Banfield J.F."/>
        </authorList>
    </citation>
    <scope>NUCLEOTIDE SEQUENCE [LARGE SCALE GENOMIC DNA]</scope>
    <source>
        <strain evidence="13">NP_4</strain>
    </source>
</reference>
<keyword evidence="4 11" id="KW-0677">Repeat</keyword>
<feature type="binding site" evidence="9">
    <location>
        <begin position="182"/>
        <end position="189"/>
    </location>
    <ligand>
        <name>GTP</name>
        <dbReference type="ChEBI" id="CHEBI:37565"/>
        <label>2</label>
    </ligand>
</feature>
<keyword evidence="6 9" id="KW-0342">GTP-binding</keyword>
<proteinExistence type="inferred from homology"/>
<evidence type="ECO:0000313" key="14">
    <source>
        <dbReference type="Proteomes" id="UP000319353"/>
    </source>
</evidence>
<dbReference type="EMBL" id="VBAL01000011">
    <property type="protein sequence ID" value="TMJ06628.1"/>
    <property type="molecule type" value="Genomic_DNA"/>
</dbReference>
<dbReference type="FunFam" id="3.40.50.300:FF:000040">
    <property type="entry name" value="GTPase Der"/>
    <property type="match status" value="1"/>
</dbReference>
<feature type="binding site" evidence="9">
    <location>
        <begin position="10"/>
        <end position="17"/>
    </location>
    <ligand>
        <name>GTP</name>
        <dbReference type="ChEBI" id="CHEBI:37565"/>
        <label>1</label>
    </ligand>
</feature>
<feature type="binding site" evidence="9">
    <location>
        <begin position="294"/>
        <end position="297"/>
    </location>
    <ligand>
        <name>GTP</name>
        <dbReference type="ChEBI" id="CHEBI:37565"/>
        <label>2</label>
    </ligand>
</feature>
<dbReference type="NCBIfam" id="TIGR03594">
    <property type="entry name" value="GTPase_EngA"/>
    <property type="match status" value="1"/>
</dbReference>
<evidence type="ECO:0000256" key="1">
    <source>
        <dbReference type="ARBA" id="ARBA00008279"/>
    </source>
</evidence>
<protein>
    <recommendedName>
        <fullName evidence="2 9">GTPase Der</fullName>
    </recommendedName>
    <alternativeName>
        <fullName evidence="7 9">GTP-binding protein EngA</fullName>
    </alternativeName>
</protein>
<dbReference type="InterPro" id="IPR032859">
    <property type="entry name" value="KH_dom-like"/>
</dbReference>
<dbReference type="FunFam" id="3.40.50.300:FF:000057">
    <property type="entry name" value="GTPase Der"/>
    <property type="match status" value="1"/>
</dbReference>
<dbReference type="PROSITE" id="PS51712">
    <property type="entry name" value="G_ENGA"/>
    <property type="match status" value="2"/>
</dbReference>
<gene>
    <name evidence="9" type="primary">der</name>
    <name evidence="13" type="ORF">E6H01_01160</name>
</gene>
<evidence type="ECO:0000256" key="9">
    <source>
        <dbReference type="HAMAP-Rule" id="MF_00195"/>
    </source>
</evidence>
<dbReference type="InterPro" id="IPR016484">
    <property type="entry name" value="GTPase_Der"/>
</dbReference>
<evidence type="ECO:0000256" key="10">
    <source>
        <dbReference type="PROSITE-ProRule" id="PRU01049"/>
    </source>
</evidence>
<evidence type="ECO:0000256" key="4">
    <source>
        <dbReference type="ARBA" id="ARBA00022737"/>
    </source>
</evidence>
<keyword evidence="3 9" id="KW-0690">Ribosome biogenesis</keyword>
<comment type="caution">
    <text evidence="13">The sequence shown here is derived from an EMBL/GenBank/DDBJ whole genome shotgun (WGS) entry which is preliminary data.</text>
</comment>
<feature type="domain" description="EngA-type G" evidence="12">
    <location>
        <begin position="4"/>
        <end position="167"/>
    </location>
</feature>
<feature type="binding site" evidence="9">
    <location>
        <begin position="57"/>
        <end position="61"/>
    </location>
    <ligand>
        <name>GTP</name>
        <dbReference type="ChEBI" id="CHEBI:37565"/>
        <label>1</label>
    </ligand>
</feature>
<dbReference type="SUPFAM" id="SSF52540">
    <property type="entry name" value="P-loop containing nucleoside triphosphate hydrolases"/>
    <property type="match status" value="2"/>
</dbReference>
<dbReference type="GO" id="GO:0043022">
    <property type="term" value="F:ribosome binding"/>
    <property type="evidence" value="ECO:0007669"/>
    <property type="project" value="TreeGrafter"/>
</dbReference>